<dbReference type="InterPro" id="IPR002220">
    <property type="entry name" value="DapA-like"/>
</dbReference>
<evidence type="ECO:0000256" key="9">
    <source>
        <dbReference type="ARBA" id="ARBA00023239"/>
    </source>
</evidence>
<keyword evidence="7 12" id="KW-0220">Diaminopimelate biosynthesis</keyword>
<feature type="binding site" evidence="12 15">
    <location>
        <position position="46"/>
    </location>
    <ligand>
        <name>pyruvate</name>
        <dbReference type="ChEBI" id="CHEBI:15361"/>
    </ligand>
</feature>
<keyword evidence="17" id="KW-1185">Reference proteome</keyword>
<sequence>MDLGRVATAMITPFHDNGAINYEVAERIIEHLISNGTDSIVVCGTTGETPTLSISEKRAFINFTIKKVNKRIPVIAGVGYNDTAYTIEATKVVEAFGADGIMVVAPFYNKPNQRGIYAHFEAVANTTDLPIVVYNVPGRTGVNITADTTIALSKIPNIRIVKEASGSLEQMTEILRGVPDDTFVYSGDDALTLPLVSIGGRGVISVASHVIGNEMQEMIRAYEEGRHKVAQSYHQAILPLAKQLFVDPNPVPVKYALSKLGFPVQHVRLPLVGLLEEDKKNYDKIWEEFEEKVQEIKSHS</sequence>
<comment type="caution">
    <text evidence="12">Was originally thought to be a dihydrodipicolinate synthase (DHDPS), catalyzing the condensation of (S)-aspartate-beta-semialdehyde [(S)-ASA] and pyruvate to dihydrodipicolinate (DHDP). However, it was shown in E.coli that the product of the enzymatic reaction is not dihydrodipicolinate but in fact (4S)-4-hydroxy-2,3,4,5-tetrahydro-(2S)-dipicolinic acid (HTPA), and that the consecutive dehydration reaction leading to DHDP is not spontaneous but catalyzed by DapB.</text>
</comment>
<comment type="function">
    <text evidence="1 12">Catalyzes the condensation of (S)-aspartate-beta-semialdehyde [(S)-ASA] and pyruvate to 4-hydroxy-tetrahydrodipicolinate (HTPA).</text>
</comment>
<evidence type="ECO:0000256" key="10">
    <source>
        <dbReference type="ARBA" id="ARBA00023270"/>
    </source>
</evidence>
<dbReference type="SUPFAM" id="SSF51569">
    <property type="entry name" value="Aldolase"/>
    <property type="match status" value="1"/>
</dbReference>
<reference evidence="16 17" key="1">
    <citation type="submission" date="2014-02" db="EMBL/GenBank/DDBJ databases">
        <title>Draft genome sequence of Lysinibacillus sinduriensis JCM 15800.</title>
        <authorList>
            <person name="Zhang F."/>
            <person name="Wang G."/>
            <person name="Zhang L."/>
        </authorList>
    </citation>
    <scope>NUCLEOTIDE SEQUENCE [LARGE SCALE GENOMIC DNA]</scope>
    <source>
        <strain evidence="16 17">JCM 15800</strain>
    </source>
</reference>
<feature type="active site" description="Proton donor/acceptor" evidence="12 14">
    <location>
        <position position="134"/>
    </location>
</feature>
<gene>
    <name evidence="12" type="primary">dapA</name>
    <name evidence="16" type="ORF">CD33_18215</name>
</gene>
<dbReference type="AlphaFoldDB" id="A0A0A3IGI5"/>
<dbReference type="PANTHER" id="PTHR12128">
    <property type="entry name" value="DIHYDRODIPICOLINATE SYNTHASE"/>
    <property type="match status" value="1"/>
</dbReference>
<protein>
    <recommendedName>
        <fullName evidence="4 12">4-hydroxy-tetrahydrodipicolinate synthase</fullName>
        <shortName evidence="12">HTPA synthase</shortName>
        <ecNumber evidence="4 12">4.3.3.7</ecNumber>
    </recommendedName>
</protein>
<evidence type="ECO:0000256" key="5">
    <source>
        <dbReference type="ARBA" id="ARBA00022490"/>
    </source>
</evidence>
<comment type="similarity">
    <text evidence="3 12 13">Belongs to the DapA family.</text>
</comment>
<proteinExistence type="inferred from homology"/>
<evidence type="ECO:0000256" key="11">
    <source>
        <dbReference type="ARBA" id="ARBA00047836"/>
    </source>
</evidence>
<dbReference type="InterPro" id="IPR013785">
    <property type="entry name" value="Aldolase_TIM"/>
</dbReference>
<dbReference type="PRINTS" id="PR00146">
    <property type="entry name" value="DHPICSNTHASE"/>
</dbReference>
<dbReference type="GO" id="GO:0009089">
    <property type="term" value="P:lysine biosynthetic process via diaminopimelate"/>
    <property type="evidence" value="ECO:0007669"/>
    <property type="project" value="UniProtKB-UniRule"/>
</dbReference>
<evidence type="ECO:0000256" key="14">
    <source>
        <dbReference type="PIRSR" id="PIRSR001365-1"/>
    </source>
</evidence>
<evidence type="ECO:0000256" key="15">
    <source>
        <dbReference type="PIRSR" id="PIRSR001365-2"/>
    </source>
</evidence>
<evidence type="ECO:0000256" key="2">
    <source>
        <dbReference type="ARBA" id="ARBA00005120"/>
    </source>
</evidence>
<name>A0A0A3IGI5_9BACL</name>
<keyword evidence="10 12" id="KW-0704">Schiff base</keyword>
<evidence type="ECO:0000313" key="16">
    <source>
        <dbReference type="EMBL" id="KGR73947.1"/>
    </source>
</evidence>
<dbReference type="GO" id="GO:0019877">
    <property type="term" value="P:diaminopimelate biosynthetic process"/>
    <property type="evidence" value="ECO:0007669"/>
    <property type="project" value="UniProtKB-UniRule"/>
</dbReference>
<evidence type="ECO:0000256" key="12">
    <source>
        <dbReference type="HAMAP-Rule" id="MF_00418"/>
    </source>
</evidence>
<comment type="caution">
    <text evidence="16">The sequence shown here is derived from an EMBL/GenBank/DDBJ whole genome shotgun (WGS) entry which is preliminary data.</text>
</comment>
<evidence type="ECO:0000313" key="17">
    <source>
        <dbReference type="Proteomes" id="UP000030408"/>
    </source>
</evidence>
<dbReference type="STRING" id="1384057.CD33_18215"/>
<dbReference type="OrthoDB" id="9782828at2"/>
<comment type="pathway">
    <text evidence="2 12">Amino-acid biosynthesis; L-lysine biosynthesis via DAP pathway; (S)-tetrahydrodipicolinate from L-aspartate: step 3/4.</text>
</comment>
<keyword evidence="9 12" id="KW-0456">Lyase</keyword>
<comment type="subunit">
    <text evidence="12">Homotetramer; dimer of dimers.</text>
</comment>
<feature type="site" description="Part of a proton relay during catalysis" evidence="12">
    <location>
        <position position="45"/>
    </location>
</feature>
<keyword evidence="6 12" id="KW-0028">Amino-acid biosynthesis</keyword>
<dbReference type="eggNOG" id="COG0329">
    <property type="taxonomic scope" value="Bacteria"/>
</dbReference>
<dbReference type="UniPathway" id="UPA00034">
    <property type="reaction ID" value="UER00017"/>
</dbReference>
<dbReference type="GO" id="GO:0005829">
    <property type="term" value="C:cytosol"/>
    <property type="evidence" value="ECO:0007669"/>
    <property type="project" value="TreeGrafter"/>
</dbReference>
<organism evidence="16 17">
    <name type="scientific">Ureibacillus sinduriensis BLB-1 = JCM 15800</name>
    <dbReference type="NCBI Taxonomy" id="1384057"/>
    <lineage>
        <taxon>Bacteria</taxon>
        <taxon>Bacillati</taxon>
        <taxon>Bacillota</taxon>
        <taxon>Bacilli</taxon>
        <taxon>Bacillales</taxon>
        <taxon>Caryophanaceae</taxon>
        <taxon>Ureibacillus</taxon>
    </lineage>
</organism>
<accession>A0A0A3IGI5</accession>
<dbReference type="Pfam" id="PF00701">
    <property type="entry name" value="DHDPS"/>
    <property type="match status" value="1"/>
</dbReference>
<evidence type="ECO:0000256" key="7">
    <source>
        <dbReference type="ARBA" id="ARBA00022915"/>
    </source>
</evidence>
<evidence type="ECO:0000256" key="1">
    <source>
        <dbReference type="ARBA" id="ARBA00003294"/>
    </source>
</evidence>
<dbReference type="Proteomes" id="UP000030408">
    <property type="component" value="Unassembled WGS sequence"/>
</dbReference>
<evidence type="ECO:0000256" key="13">
    <source>
        <dbReference type="PIRNR" id="PIRNR001365"/>
    </source>
</evidence>
<dbReference type="InterPro" id="IPR005263">
    <property type="entry name" value="DapA"/>
</dbReference>
<evidence type="ECO:0000256" key="4">
    <source>
        <dbReference type="ARBA" id="ARBA00012086"/>
    </source>
</evidence>
<dbReference type="CDD" id="cd00950">
    <property type="entry name" value="DHDPS"/>
    <property type="match status" value="1"/>
</dbReference>
<dbReference type="EC" id="4.3.3.7" evidence="4 12"/>
<dbReference type="GO" id="GO:0008840">
    <property type="term" value="F:4-hydroxy-tetrahydrodipicolinate synthase activity"/>
    <property type="evidence" value="ECO:0007669"/>
    <property type="project" value="UniProtKB-UniRule"/>
</dbReference>
<dbReference type="PANTHER" id="PTHR12128:SF66">
    <property type="entry name" value="4-HYDROXY-2-OXOGLUTARATE ALDOLASE, MITOCHONDRIAL"/>
    <property type="match status" value="1"/>
</dbReference>
<dbReference type="EMBL" id="JPVO01000055">
    <property type="protein sequence ID" value="KGR73947.1"/>
    <property type="molecule type" value="Genomic_DNA"/>
</dbReference>
<dbReference type="Gene3D" id="3.20.20.70">
    <property type="entry name" value="Aldolase class I"/>
    <property type="match status" value="1"/>
</dbReference>
<dbReference type="PIRSF" id="PIRSF001365">
    <property type="entry name" value="DHDPS"/>
    <property type="match status" value="1"/>
</dbReference>
<comment type="subcellular location">
    <subcellularLocation>
        <location evidence="12">Cytoplasm</location>
    </subcellularLocation>
</comment>
<keyword evidence="8 12" id="KW-0457">Lysine biosynthesis</keyword>
<dbReference type="NCBIfam" id="TIGR00674">
    <property type="entry name" value="dapA"/>
    <property type="match status" value="1"/>
</dbReference>
<feature type="binding site" evidence="12 15">
    <location>
        <position position="204"/>
    </location>
    <ligand>
        <name>pyruvate</name>
        <dbReference type="ChEBI" id="CHEBI:15361"/>
    </ligand>
</feature>
<evidence type="ECO:0000256" key="8">
    <source>
        <dbReference type="ARBA" id="ARBA00023154"/>
    </source>
</evidence>
<evidence type="ECO:0000256" key="3">
    <source>
        <dbReference type="ARBA" id="ARBA00007592"/>
    </source>
</evidence>
<dbReference type="RefSeq" id="WP_036203133.1">
    <property type="nucleotide sequence ID" value="NZ_AVCY01000001.1"/>
</dbReference>
<keyword evidence="5 12" id="KW-0963">Cytoplasm</keyword>
<evidence type="ECO:0000256" key="6">
    <source>
        <dbReference type="ARBA" id="ARBA00022605"/>
    </source>
</evidence>
<comment type="catalytic activity">
    <reaction evidence="11 12">
        <text>L-aspartate 4-semialdehyde + pyruvate = (2S,4S)-4-hydroxy-2,3,4,5-tetrahydrodipicolinate + H2O + H(+)</text>
        <dbReference type="Rhea" id="RHEA:34171"/>
        <dbReference type="ChEBI" id="CHEBI:15361"/>
        <dbReference type="ChEBI" id="CHEBI:15377"/>
        <dbReference type="ChEBI" id="CHEBI:15378"/>
        <dbReference type="ChEBI" id="CHEBI:67139"/>
        <dbReference type="ChEBI" id="CHEBI:537519"/>
        <dbReference type="EC" id="4.3.3.7"/>
    </reaction>
</comment>
<feature type="site" description="Part of a proton relay during catalysis" evidence="12">
    <location>
        <position position="108"/>
    </location>
</feature>
<dbReference type="SMART" id="SM01130">
    <property type="entry name" value="DHDPS"/>
    <property type="match status" value="1"/>
</dbReference>
<dbReference type="HAMAP" id="MF_00418">
    <property type="entry name" value="DapA"/>
    <property type="match status" value="1"/>
</dbReference>
<feature type="active site" description="Schiff-base intermediate with substrate" evidence="12 14">
    <location>
        <position position="162"/>
    </location>
</feature>